<accession>A0AAD6VAJ1</accession>
<comment type="caution">
    <text evidence="1">The sequence shown here is derived from an EMBL/GenBank/DDBJ whole genome shotgun (WGS) entry which is preliminary data.</text>
</comment>
<keyword evidence="2" id="KW-1185">Reference proteome</keyword>
<gene>
    <name evidence="1" type="ORF">GGX14DRAFT_568603</name>
</gene>
<dbReference type="AlphaFoldDB" id="A0AAD6VAJ1"/>
<proteinExistence type="predicted"/>
<name>A0AAD6VAJ1_9AGAR</name>
<organism evidence="1 2">
    <name type="scientific">Mycena pura</name>
    <dbReference type="NCBI Taxonomy" id="153505"/>
    <lineage>
        <taxon>Eukaryota</taxon>
        <taxon>Fungi</taxon>
        <taxon>Dikarya</taxon>
        <taxon>Basidiomycota</taxon>
        <taxon>Agaricomycotina</taxon>
        <taxon>Agaricomycetes</taxon>
        <taxon>Agaricomycetidae</taxon>
        <taxon>Agaricales</taxon>
        <taxon>Marasmiineae</taxon>
        <taxon>Mycenaceae</taxon>
        <taxon>Mycena</taxon>
    </lineage>
</organism>
<protein>
    <submittedName>
        <fullName evidence="1">Uncharacterized protein</fullName>
    </submittedName>
</protein>
<sequence length="282" mass="29947">MPRAPPSASSAPAGPASEYIQNSDITYISKRQSLRLEWDTCREPCLLTFSPPTTTTHLVSPPTRKQRVEMPLDAGSPTKHISADQDFLDSLPAHQPIDFRNYLFTPTYIAHNAERATLKRSESHCGHISPVTMVTHAAAPPSLLSKATSGCALPVTNTTHTHALPGSRMCLAIVTGDARTCLAFYKADGRACLDVVKGDARACLAIVTGDARACLAFDKADGRACLAIVKGDACACLAFDKGDSRACLAAVKGDSRACLAAVKGDAHTCMASDKHDARGSRR</sequence>
<evidence type="ECO:0000313" key="2">
    <source>
        <dbReference type="Proteomes" id="UP001219525"/>
    </source>
</evidence>
<evidence type="ECO:0000313" key="1">
    <source>
        <dbReference type="EMBL" id="KAJ7205713.1"/>
    </source>
</evidence>
<reference evidence="1" key="1">
    <citation type="submission" date="2023-03" db="EMBL/GenBank/DDBJ databases">
        <title>Massive genome expansion in bonnet fungi (Mycena s.s.) driven by repeated elements and novel gene families across ecological guilds.</title>
        <authorList>
            <consortium name="Lawrence Berkeley National Laboratory"/>
            <person name="Harder C.B."/>
            <person name="Miyauchi S."/>
            <person name="Viragh M."/>
            <person name="Kuo A."/>
            <person name="Thoen E."/>
            <person name="Andreopoulos B."/>
            <person name="Lu D."/>
            <person name="Skrede I."/>
            <person name="Drula E."/>
            <person name="Henrissat B."/>
            <person name="Morin E."/>
            <person name="Kohler A."/>
            <person name="Barry K."/>
            <person name="LaButti K."/>
            <person name="Morin E."/>
            <person name="Salamov A."/>
            <person name="Lipzen A."/>
            <person name="Mereny Z."/>
            <person name="Hegedus B."/>
            <person name="Baldrian P."/>
            <person name="Stursova M."/>
            <person name="Weitz H."/>
            <person name="Taylor A."/>
            <person name="Grigoriev I.V."/>
            <person name="Nagy L.G."/>
            <person name="Martin F."/>
            <person name="Kauserud H."/>
        </authorList>
    </citation>
    <scope>NUCLEOTIDE SEQUENCE</scope>
    <source>
        <strain evidence="1">9144</strain>
    </source>
</reference>
<dbReference type="EMBL" id="JARJCW010000042">
    <property type="protein sequence ID" value="KAJ7205713.1"/>
    <property type="molecule type" value="Genomic_DNA"/>
</dbReference>
<dbReference type="Proteomes" id="UP001219525">
    <property type="component" value="Unassembled WGS sequence"/>
</dbReference>